<sequence length="225" mass="25550">MKLHGLIVVILLLLTGMTSAWAETRYVSDRLVITVREGMGNQYRVIKTLPTDSAVEVLEEQGRYLRVQLKDGTEGYVLKQYISRTVPKTTVIAKLKQDVANLEKKLADRHGSVNTLSESNAQLEESLIQTRRELEQVQQTLQQTQKEYSDLQDKAENVVLIDKERQQLKKEFAKLSEKAQRLEEQNAAVLKTAMIKWFVAGGGVLFVGWVAGKFSRKKRRTLGGF</sequence>
<dbReference type="GO" id="GO:0016020">
    <property type="term" value="C:membrane"/>
    <property type="evidence" value="ECO:0007669"/>
    <property type="project" value="UniProtKB-SubCell"/>
</dbReference>
<gene>
    <name evidence="9" type="ORF">Dace_0620</name>
</gene>
<keyword evidence="10" id="KW-1185">Reference proteome</keyword>
<dbReference type="EMBL" id="AAEW02000020">
    <property type="protein sequence ID" value="EAT14656.1"/>
    <property type="molecule type" value="Genomic_DNA"/>
</dbReference>
<name>Q1JWM3_DESA6</name>
<organism evidence="9 10">
    <name type="scientific">Desulfuromonas acetoxidans (strain DSM 684 / 11070)</name>
    <dbReference type="NCBI Taxonomy" id="281689"/>
    <lineage>
        <taxon>Bacteria</taxon>
        <taxon>Pseudomonadati</taxon>
        <taxon>Thermodesulfobacteriota</taxon>
        <taxon>Desulfuromonadia</taxon>
        <taxon>Desulfuromonadales</taxon>
        <taxon>Desulfuromonadaceae</taxon>
        <taxon>Desulfuromonas</taxon>
    </lineage>
</organism>
<feature type="domain" description="SH3b" evidence="8">
    <location>
        <begin position="22"/>
        <end position="86"/>
    </location>
</feature>
<reference evidence="9" key="2">
    <citation type="submission" date="2006-05" db="EMBL/GenBank/DDBJ databases">
        <title>Sequencing of the draft genome and assembly of Desulfuromonas acetoxidans DSM 684.</title>
        <authorList>
            <consortium name="US DOE Joint Genome Institute (JGI-PGF)"/>
            <person name="Copeland A."/>
            <person name="Lucas S."/>
            <person name="Lapidus A."/>
            <person name="Barry K."/>
            <person name="Detter J.C."/>
            <person name="Glavina del Rio T."/>
            <person name="Hammon N."/>
            <person name="Israni S."/>
            <person name="Dalin E."/>
            <person name="Tice H."/>
            <person name="Bruce D."/>
            <person name="Pitluck S."/>
            <person name="Richardson P."/>
        </authorList>
    </citation>
    <scope>NUCLEOTIDE SEQUENCE [LARGE SCALE GENOMIC DNA]</scope>
    <source>
        <strain evidence="9">DSM 684</strain>
    </source>
</reference>
<dbReference type="PROSITE" id="PS51781">
    <property type="entry name" value="SH3B"/>
    <property type="match status" value="1"/>
</dbReference>
<comment type="subcellular location">
    <subcellularLocation>
        <location evidence="1">Membrane</location>
        <topology evidence="1">Single-pass membrane protein</topology>
    </subcellularLocation>
</comment>
<protein>
    <submittedName>
        <fullName evidence="9">SH3, type 3</fullName>
    </submittedName>
</protein>
<evidence type="ECO:0000313" key="9">
    <source>
        <dbReference type="EMBL" id="EAT14656.1"/>
    </source>
</evidence>
<keyword evidence="6" id="KW-0175">Coiled coil</keyword>
<keyword evidence="4 7" id="KW-1133">Transmembrane helix</keyword>
<keyword evidence="5 7" id="KW-0472">Membrane</keyword>
<dbReference type="InterPro" id="IPR003646">
    <property type="entry name" value="SH3-like_bac-type"/>
</dbReference>
<evidence type="ECO:0000256" key="3">
    <source>
        <dbReference type="ARBA" id="ARBA00022729"/>
    </source>
</evidence>
<keyword evidence="3" id="KW-0732">Signal</keyword>
<evidence type="ECO:0000256" key="6">
    <source>
        <dbReference type="SAM" id="Coils"/>
    </source>
</evidence>
<comment type="caution">
    <text evidence="9">The sequence shown here is derived from an EMBL/GenBank/DDBJ whole genome shotgun (WGS) entry which is preliminary data.</text>
</comment>
<evidence type="ECO:0000256" key="7">
    <source>
        <dbReference type="SAM" id="Phobius"/>
    </source>
</evidence>
<dbReference type="OrthoDB" id="5418566at2"/>
<evidence type="ECO:0000256" key="5">
    <source>
        <dbReference type="ARBA" id="ARBA00023136"/>
    </source>
</evidence>
<feature type="coiled-coil region" evidence="6">
    <location>
        <begin position="113"/>
        <end position="192"/>
    </location>
</feature>
<proteinExistence type="predicted"/>
<dbReference type="SMART" id="SM00287">
    <property type="entry name" value="SH3b"/>
    <property type="match status" value="1"/>
</dbReference>
<dbReference type="AlphaFoldDB" id="Q1JWM3"/>
<dbReference type="RefSeq" id="WP_006002353.1">
    <property type="nucleotide sequence ID" value="NZ_AAEW02000020.1"/>
</dbReference>
<dbReference type="NCBIfam" id="TIGR04211">
    <property type="entry name" value="SH3_and_anchor"/>
    <property type="match status" value="1"/>
</dbReference>
<accession>Q1JWM3</accession>
<evidence type="ECO:0000256" key="4">
    <source>
        <dbReference type="ARBA" id="ARBA00022989"/>
    </source>
</evidence>
<dbReference type="Gene3D" id="1.20.1170.10">
    <property type="match status" value="1"/>
</dbReference>
<dbReference type="Proteomes" id="UP000005695">
    <property type="component" value="Unassembled WGS sequence"/>
</dbReference>
<evidence type="ECO:0000259" key="8">
    <source>
        <dbReference type="PROSITE" id="PS51781"/>
    </source>
</evidence>
<dbReference type="InterPro" id="IPR016476">
    <property type="entry name" value="SH3_dom_pro"/>
</dbReference>
<evidence type="ECO:0000313" key="10">
    <source>
        <dbReference type="Proteomes" id="UP000005695"/>
    </source>
</evidence>
<dbReference type="Gene3D" id="2.30.30.40">
    <property type="entry name" value="SH3 Domains"/>
    <property type="match status" value="1"/>
</dbReference>
<dbReference type="PIRSF" id="PIRSF006158">
    <property type="entry name" value="UCP006158_SH3"/>
    <property type="match status" value="1"/>
</dbReference>
<keyword evidence="2 7" id="KW-0812">Transmembrane</keyword>
<feature type="transmembrane region" description="Helical" evidence="7">
    <location>
        <begin position="194"/>
        <end position="212"/>
    </location>
</feature>
<dbReference type="Pfam" id="PF08239">
    <property type="entry name" value="SH3_3"/>
    <property type="match status" value="1"/>
</dbReference>
<evidence type="ECO:0000256" key="1">
    <source>
        <dbReference type="ARBA" id="ARBA00004167"/>
    </source>
</evidence>
<reference evidence="9" key="1">
    <citation type="submission" date="2006-05" db="EMBL/GenBank/DDBJ databases">
        <title>Annotation of the draft genome assembly of Desulfuromonas acetoxidans DSM 684.</title>
        <authorList>
            <consortium name="US DOE Joint Genome Institute (JGI-ORNL)"/>
            <person name="Larimer F."/>
            <person name="Land M."/>
            <person name="Hauser L."/>
        </authorList>
    </citation>
    <scope>NUCLEOTIDE SEQUENCE [LARGE SCALE GENOMIC DNA]</scope>
    <source>
        <strain evidence="9">DSM 684</strain>
    </source>
</reference>
<evidence type="ECO:0000256" key="2">
    <source>
        <dbReference type="ARBA" id="ARBA00022692"/>
    </source>
</evidence>